<accession>A0ABW4TQ82</accession>
<dbReference type="PANTHER" id="PTHR16305">
    <property type="entry name" value="TESTICULAR SOLUBLE ADENYLYL CYCLASE"/>
    <property type="match status" value="1"/>
</dbReference>
<organism evidence="4 5">
    <name type="scientific">Nocardioides aestuarii</name>
    <dbReference type="NCBI Taxonomy" id="252231"/>
    <lineage>
        <taxon>Bacteria</taxon>
        <taxon>Bacillati</taxon>
        <taxon>Actinomycetota</taxon>
        <taxon>Actinomycetes</taxon>
        <taxon>Propionibacteriales</taxon>
        <taxon>Nocardioidaceae</taxon>
        <taxon>Nocardioides</taxon>
    </lineage>
</organism>
<reference evidence="5" key="1">
    <citation type="journal article" date="2019" name="Int. J. Syst. Evol. Microbiol.">
        <title>The Global Catalogue of Microorganisms (GCM) 10K type strain sequencing project: providing services to taxonomists for standard genome sequencing and annotation.</title>
        <authorList>
            <consortium name="The Broad Institute Genomics Platform"/>
            <consortium name="The Broad Institute Genome Sequencing Center for Infectious Disease"/>
            <person name="Wu L."/>
            <person name="Ma J."/>
        </authorList>
    </citation>
    <scope>NUCLEOTIDE SEQUENCE [LARGE SCALE GENOMIC DNA]</scope>
    <source>
        <strain evidence="5">CGMCC 1.12477</strain>
    </source>
</reference>
<keyword evidence="1" id="KW-0547">Nucleotide-binding</keyword>
<dbReference type="InterPro" id="IPR000792">
    <property type="entry name" value="Tscrpt_reg_LuxR_C"/>
</dbReference>
<dbReference type="Pfam" id="PF13191">
    <property type="entry name" value="AAA_16"/>
    <property type="match status" value="1"/>
</dbReference>
<dbReference type="SMART" id="SM00421">
    <property type="entry name" value="HTH_LUXR"/>
    <property type="match status" value="1"/>
</dbReference>
<evidence type="ECO:0000313" key="4">
    <source>
        <dbReference type="EMBL" id="MFD1947201.1"/>
    </source>
</evidence>
<evidence type="ECO:0000313" key="5">
    <source>
        <dbReference type="Proteomes" id="UP001597351"/>
    </source>
</evidence>
<sequence length="901" mass="97368">MSRARSQGWTGEADGLVGRDPVLDDLRALLTSGRRAVVVAALAGAGKTALLAAVARSASAEGMQVIRLLCHESDRDLPYGVLTDLLRPAVGAGTALELISPGSASAAVDPLRLRLEVLSWLEQVSEDLETVVVVDDAHWCDDSSLSVLAFVSNRLSGSKASVIFAARDRAPMPLSRHAHIELPPLSDDQSRILLRRAGLRVDALDLPRVIERAAGIPLALLELGRAASTSEWLTVPSDVEGAFRAQVAALPASAREALLLAAVNDGDAEVTLLGRVLGDHLLSSLEPAERADLITIDRAVIFRHPLIRSACVAVASSDERRRAHAVLADAYQHDANRSAWHRGEATLRPDEEVASALVSAFDDAYMRGATAEAVRFMVRASELSPDQGDRDARLLQAVEIAGKAGNYEWLIATGTQLASGAEDPAIRLRASHNVAYALTQLDRSSQARRQLNQLLQQLIDVDLDYAWASLTTLTGLTYRAGWETDEVAGWLARLRQRAANQDPGSLAELNAAADAWVAVSVNPLEPPPGALELVRSTPLPDYPASLLASHEMLLGAAAWLLEEPVVALERLKRASDIMIRTDALGEMTQTLLGLAMVHFAVADYDAADEAGRMVFDIAEARNQRAALVDSYDLQARVAAVRGDVGRAQALCDRVLLEAPAGQDAGFTLKTSTAMSWVRLAEHDMVGAWTEISAIFDEAGAPRHPHISYRELGYYAAIAARVGASEALRDVVTQAEHRLKNGRPFHHFQLNRARAHLDIDNAEQWHLAALREPTAGQRPFELAGAQLDYGTWLRRRHRQTDARPYLHWAHATFTRLGAKAWAELAGAELRAAGATPGVDNPAWNNLTAQERQVVRLAASGMTNPEIATALFLSPRTVSTHLYNAFPKLGVSSRAQLRDLVPG</sequence>
<dbReference type="Proteomes" id="UP001597351">
    <property type="component" value="Unassembled WGS sequence"/>
</dbReference>
<proteinExistence type="predicted"/>
<evidence type="ECO:0000256" key="1">
    <source>
        <dbReference type="ARBA" id="ARBA00022741"/>
    </source>
</evidence>
<dbReference type="PROSITE" id="PS00622">
    <property type="entry name" value="HTH_LUXR_1"/>
    <property type="match status" value="1"/>
</dbReference>
<evidence type="ECO:0000256" key="2">
    <source>
        <dbReference type="ARBA" id="ARBA00022840"/>
    </source>
</evidence>
<keyword evidence="2" id="KW-0067">ATP-binding</keyword>
<dbReference type="EMBL" id="JBHUGD010000003">
    <property type="protein sequence ID" value="MFD1947201.1"/>
    <property type="molecule type" value="Genomic_DNA"/>
</dbReference>
<dbReference type="InterPro" id="IPR036388">
    <property type="entry name" value="WH-like_DNA-bd_sf"/>
</dbReference>
<protein>
    <submittedName>
        <fullName evidence="4">LuxR C-terminal-related transcriptional regulator</fullName>
    </submittedName>
</protein>
<dbReference type="RefSeq" id="WP_343918068.1">
    <property type="nucleotide sequence ID" value="NZ_BAAAJT010000002.1"/>
</dbReference>
<dbReference type="PRINTS" id="PR00038">
    <property type="entry name" value="HTHLUXR"/>
</dbReference>
<comment type="caution">
    <text evidence="4">The sequence shown here is derived from an EMBL/GenBank/DDBJ whole genome shotgun (WGS) entry which is preliminary data.</text>
</comment>
<dbReference type="SUPFAM" id="SSF46894">
    <property type="entry name" value="C-terminal effector domain of the bipartite response regulators"/>
    <property type="match status" value="1"/>
</dbReference>
<dbReference type="InterPro" id="IPR041664">
    <property type="entry name" value="AAA_16"/>
</dbReference>
<dbReference type="PROSITE" id="PS50043">
    <property type="entry name" value="HTH_LUXR_2"/>
    <property type="match status" value="1"/>
</dbReference>
<dbReference type="InterPro" id="IPR027417">
    <property type="entry name" value="P-loop_NTPase"/>
</dbReference>
<dbReference type="Gene3D" id="3.40.50.300">
    <property type="entry name" value="P-loop containing nucleotide triphosphate hydrolases"/>
    <property type="match status" value="1"/>
</dbReference>
<name>A0ABW4TQ82_9ACTN</name>
<feature type="domain" description="HTH luxR-type" evidence="3">
    <location>
        <begin position="838"/>
        <end position="901"/>
    </location>
</feature>
<keyword evidence="5" id="KW-1185">Reference proteome</keyword>
<gene>
    <name evidence="4" type="ORF">ACFSDE_10400</name>
</gene>
<dbReference type="SUPFAM" id="SSF52540">
    <property type="entry name" value="P-loop containing nucleoside triphosphate hydrolases"/>
    <property type="match status" value="1"/>
</dbReference>
<dbReference type="PANTHER" id="PTHR16305:SF35">
    <property type="entry name" value="TRANSCRIPTIONAL ACTIVATOR DOMAIN"/>
    <property type="match status" value="1"/>
</dbReference>
<evidence type="ECO:0000259" key="3">
    <source>
        <dbReference type="PROSITE" id="PS50043"/>
    </source>
</evidence>
<dbReference type="Pfam" id="PF00196">
    <property type="entry name" value="GerE"/>
    <property type="match status" value="1"/>
</dbReference>
<dbReference type="CDD" id="cd06170">
    <property type="entry name" value="LuxR_C_like"/>
    <property type="match status" value="1"/>
</dbReference>
<dbReference type="Gene3D" id="1.10.10.10">
    <property type="entry name" value="Winged helix-like DNA-binding domain superfamily/Winged helix DNA-binding domain"/>
    <property type="match status" value="1"/>
</dbReference>
<dbReference type="InterPro" id="IPR016032">
    <property type="entry name" value="Sig_transdc_resp-reg_C-effctor"/>
</dbReference>